<name>A0A4S5CNK1_AERVE</name>
<evidence type="ECO:0000313" key="2">
    <source>
        <dbReference type="Proteomes" id="UP000309618"/>
    </source>
</evidence>
<organism evidence="1 2">
    <name type="scientific">Aeromonas veronii</name>
    <dbReference type="NCBI Taxonomy" id="654"/>
    <lineage>
        <taxon>Bacteria</taxon>
        <taxon>Pseudomonadati</taxon>
        <taxon>Pseudomonadota</taxon>
        <taxon>Gammaproteobacteria</taxon>
        <taxon>Aeromonadales</taxon>
        <taxon>Aeromonadaceae</taxon>
        <taxon>Aeromonas</taxon>
    </lineage>
</organism>
<dbReference type="Proteomes" id="UP000309618">
    <property type="component" value="Unassembled WGS sequence"/>
</dbReference>
<gene>
    <name evidence="1" type="ORF">E8Q35_13025</name>
</gene>
<protein>
    <submittedName>
        <fullName evidence="1">Uncharacterized protein</fullName>
    </submittedName>
</protein>
<sequence>MDEHSFEADPHTFGWDCFFNGGSESDNPHLAESADFKRWSRGFHEAAAESADAHSCGANAEWVGAEKFCMVCGKKTDEME</sequence>
<comment type="caution">
    <text evidence="1">The sequence shown here is derived from an EMBL/GenBank/DDBJ whole genome shotgun (WGS) entry which is preliminary data.</text>
</comment>
<reference evidence="1 2" key="1">
    <citation type="submission" date="2019-04" db="EMBL/GenBank/DDBJ databases">
        <title>Comparative genomics of Aeromonas veronii strains pathogenic to fish.</title>
        <authorList>
            <person name="Cascarano M.C."/>
            <person name="Smyrli M."/>
            <person name="Katharios P."/>
        </authorList>
    </citation>
    <scope>NUCLEOTIDE SEQUENCE [LARGE SCALE GENOMIC DNA]</scope>
    <source>
        <strain evidence="1 2">XU1</strain>
    </source>
</reference>
<dbReference type="RefSeq" id="WP_136501921.1">
    <property type="nucleotide sequence ID" value="NZ_SSUX01000008.1"/>
</dbReference>
<dbReference type="AlphaFoldDB" id="A0A4S5CNK1"/>
<dbReference type="EMBL" id="SSUX01000008">
    <property type="protein sequence ID" value="THJ45098.1"/>
    <property type="molecule type" value="Genomic_DNA"/>
</dbReference>
<accession>A0A4S5CNK1</accession>
<proteinExistence type="predicted"/>
<evidence type="ECO:0000313" key="1">
    <source>
        <dbReference type="EMBL" id="THJ45098.1"/>
    </source>
</evidence>